<dbReference type="AlphaFoldDB" id="A0A8J3QA02"/>
<organism evidence="1 2">
    <name type="scientific">Rhizocola hellebori</name>
    <dbReference type="NCBI Taxonomy" id="1392758"/>
    <lineage>
        <taxon>Bacteria</taxon>
        <taxon>Bacillati</taxon>
        <taxon>Actinomycetota</taxon>
        <taxon>Actinomycetes</taxon>
        <taxon>Micromonosporales</taxon>
        <taxon>Micromonosporaceae</taxon>
        <taxon>Rhizocola</taxon>
    </lineage>
</organism>
<dbReference type="EMBL" id="BONY01000031">
    <property type="protein sequence ID" value="GIH06854.1"/>
    <property type="molecule type" value="Genomic_DNA"/>
</dbReference>
<sequence>MPENIRVLRSALTGMVDTSARFQRVASAQREEAAKLLAADDLRRIADTDIDLAAAIGRHTEALAGAKTVAEAWQESLAAATKQWEEKLAELAELHGED</sequence>
<evidence type="ECO:0000313" key="2">
    <source>
        <dbReference type="Proteomes" id="UP000612899"/>
    </source>
</evidence>
<protein>
    <submittedName>
        <fullName evidence="1">Uncharacterized protein</fullName>
    </submittedName>
</protein>
<evidence type="ECO:0000313" key="1">
    <source>
        <dbReference type="EMBL" id="GIH06854.1"/>
    </source>
</evidence>
<comment type="caution">
    <text evidence="1">The sequence shown here is derived from an EMBL/GenBank/DDBJ whole genome shotgun (WGS) entry which is preliminary data.</text>
</comment>
<dbReference type="Proteomes" id="UP000612899">
    <property type="component" value="Unassembled WGS sequence"/>
</dbReference>
<accession>A0A8J3QA02</accession>
<dbReference type="RefSeq" id="WP_203910668.1">
    <property type="nucleotide sequence ID" value="NZ_BONY01000031.1"/>
</dbReference>
<keyword evidence="2" id="KW-1185">Reference proteome</keyword>
<proteinExistence type="predicted"/>
<reference evidence="1" key="1">
    <citation type="submission" date="2021-01" db="EMBL/GenBank/DDBJ databases">
        <title>Whole genome shotgun sequence of Rhizocola hellebori NBRC 109834.</title>
        <authorList>
            <person name="Komaki H."/>
            <person name="Tamura T."/>
        </authorList>
    </citation>
    <scope>NUCLEOTIDE SEQUENCE</scope>
    <source>
        <strain evidence="1">NBRC 109834</strain>
    </source>
</reference>
<gene>
    <name evidence="1" type="ORF">Rhe02_49210</name>
</gene>
<name>A0A8J3QA02_9ACTN</name>